<evidence type="ECO:0000313" key="1">
    <source>
        <dbReference type="EMBL" id="CAA7045706.1"/>
    </source>
</evidence>
<proteinExistence type="predicted"/>
<organism evidence="1 2">
    <name type="scientific">Microthlaspi erraticum</name>
    <dbReference type="NCBI Taxonomy" id="1685480"/>
    <lineage>
        <taxon>Eukaryota</taxon>
        <taxon>Viridiplantae</taxon>
        <taxon>Streptophyta</taxon>
        <taxon>Embryophyta</taxon>
        <taxon>Tracheophyta</taxon>
        <taxon>Spermatophyta</taxon>
        <taxon>Magnoliopsida</taxon>
        <taxon>eudicotyledons</taxon>
        <taxon>Gunneridae</taxon>
        <taxon>Pentapetalae</taxon>
        <taxon>rosids</taxon>
        <taxon>malvids</taxon>
        <taxon>Brassicales</taxon>
        <taxon>Brassicaceae</taxon>
        <taxon>Coluteocarpeae</taxon>
        <taxon>Microthlaspi</taxon>
    </lineage>
</organism>
<sequence>MAMKLNLSTDFIESFRGKIVQYATDPERVPKLLFLVDLADADEMKVVAKECVQGIKVLMNHPIGVRILKRVSLHMKMENAEFLEKLVENISNLLLKKLGEIAPPQLLCSFISQMEIETLMEFACNKCKYTNCAMNVN</sequence>
<gene>
    <name evidence="1" type="ORF">MERR_LOCUS32941</name>
</gene>
<dbReference type="EMBL" id="CACVBM020001329">
    <property type="protein sequence ID" value="CAA7045706.1"/>
    <property type="molecule type" value="Genomic_DNA"/>
</dbReference>
<name>A0A6D2JP31_9BRAS</name>
<protein>
    <submittedName>
        <fullName evidence="1">Uncharacterized protein</fullName>
    </submittedName>
</protein>
<comment type="caution">
    <text evidence="1">The sequence shown here is derived from an EMBL/GenBank/DDBJ whole genome shotgun (WGS) entry which is preliminary data.</text>
</comment>
<accession>A0A6D2JP31</accession>
<dbReference type="Proteomes" id="UP000467841">
    <property type="component" value="Unassembled WGS sequence"/>
</dbReference>
<reference evidence="1" key="1">
    <citation type="submission" date="2020-01" db="EMBL/GenBank/DDBJ databases">
        <authorList>
            <person name="Mishra B."/>
        </authorList>
    </citation>
    <scope>NUCLEOTIDE SEQUENCE [LARGE SCALE GENOMIC DNA]</scope>
</reference>
<keyword evidence="2" id="KW-1185">Reference proteome</keyword>
<evidence type="ECO:0000313" key="2">
    <source>
        <dbReference type="Proteomes" id="UP000467841"/>
    </source>
</evidence>
<dbReference type="AlphaFoldDB" id="A0A6D2JP31"/>